<reference evidence="3" key="1">
    <citation type="submission" date="2014-03" db="EMBL/GenBank/DDBJ databases">
        <title>The Genome Sequence of Puccinia striiformis f. sp. tritici PST-78.</title>
        <authorList>
            <consortium name="The Broad Institute Genome Sequencing Platform"/>
            <person name="Cuomo C."/>
            <person name="Hulbert S."/>
            <person name="Chen X."/>
            <person name="Walker B."/>
            <person name="Young S.K."/>
            <person name="Zeng Q."/>
            <person name="Gargeya S."/>
            <person name="Fitzgerald M."/>
            <person name="Haas B."/>
            <person name="Abouelleil A."/>
            <person name="Alvarado L."/>
            <person name="Arachchi H.M."/>
            <person name="Berlin A.M."/>
            <person name="Chapman S.B."/>
            <person name="Goldberg J."/>
            <person name="Griggs A."/>
            <person name="Gujja S."/>
            <person name="Hansen M."/>
            <person name="Howarth C."/>
            <person name="Imamovic A."/>
            <person name="Larimer J."/>
            <person name="McCowan C."/>
            <person name="Montmayeur A."/>
            <person name="Murphy C."/>
            <person name="Neiman D."/>
            <person name="Pearson M."/>
            <person name="Priest M."/>
            <person name="Roberts A."/>
            <person name="Saif S."/>
            <person name="Shea T."/>
            <person name="Sisk P."/>
            <person name="Sykes S."/>
            <person name="Wortman J."/>
            <person name="Nusbaum C."/>
            <person name="Birren B."/>
        </authorList>
    </citation>
    <scope>NUCLEOTIDE SEQUENCE [LARGE SCALE GENOMIC DNA]</scope>
    <source>
        <strain evidence="3">race PST-78</strain>
    </source>
</reference>
<feature type="compositionally biased region" description="Basic and acidic residues" evidence="1">
    <location>
        <begin position="12"/>
        <end position="26"/>
    </location>
</feature>
<feature type="region of interest" description="Disordered" evidence="1">
    <location>
        <begin position="1"/>
        <end position="61"/>
    </location>
</feature>
<dbReference type="AlphaFoldDB" id="A0A0L0UPA8"/>
<dbReference type="Proteomes" id="UP000054564">
    <property type="component" value="Unassembled WGS sequence"/>
</dbReference>
<sequence>MRKGLKAAGAGVRDRKTDKSSDDLRYDSFGSDQSKSRSPEATGPNIDKPKRHSPRNQLNLKGTGEILIASLDPAPCKGKSHYLRLSLSKVRAQHSANSGTGLRR</sequence>
<proteinExistence type="predicted"/>
<accession>A0A0L0UPA8</accession>
<dbReference type="EMBL" id="AJIL01000823">
    <property type="protein sequence ID" value="KNE88838.1"/>
    <property type="molecule type" value="Genomic_DNA"/>
</dbReference>
<organism evidence="2 3">
    <name type="scientific">Puccinia striiformis f. sp. tritici PST-78</name>
    <dbReference type="NCBI Taxonomy" id="1165861"/>
    <lineage>
        <taxon>Eukaryota</taxon>
        <taxon>Fungi</taxon>
        <taxon>Dikarya</taxon>
        <taxon>Basidiomycota</taxon>
        <taxon>Pucciniomycotina</taxon>
        <taxon>Pucciniomycetes</taxon>
        <taxon>Pucciniales</taxon>
        <taxon>Pucciniaceae</taxon>
        <taxon>Puccinia</taxon>
    </lineage>
</organism>
<name>A0A0L0UPA8_9BASI</name>
<comment type="caution">
    <text evidence="2">The sequence shown here is derived from an EMBL/GenBank/DDBJ whole genome shotgun (WGS) entry which is preliminary data.</text>
</comment>
<keyword evidence="3" id="KW-1185">Reference proteome</keyword>
<evidence type="ECO:0000313" key="3">
    <source>
        <dbReference type="Proteomes" id="UP000054564"/>
    </source>
</evidence>
<gene>
    <name evidence="2" type="ORF">PSTG_17720</name>
</gene>
<evidence type="ECO:0000313" key="2">
    <source>
        <dbReference type="EMBL" id="KNE88838.1"/>
    </source>
</evidence>
<evidence type="ECO:0000256" key="1">
    <source>
        <dbReference type="SAM" id="MobiDB-lite"/>
    </source>
</evidence>
<protein>
    <submittedName>
        <fullName evidence="2">Uncharacterized protein</fullName>
    </submittedName>
</protein>